<keyword evidence="4 10" id="KW-0349">Heme</keyword>
<dbReference type="GO" id="GO:0005789">
    <property type="term" value="C:endoplasmic reticulum membrane"/>
    <property type="evidence" value="ECO:0007669"/>
    <property type="project" value="UniProtKB-SubCell"/>
</dbReference>
<evidence type="ECO:0000256" key="7">
    <source>
        <dbReference type="ARBA" id="ARBA00023004"/>
    </source>
</evidence>
<evidence type="ECO:0000256" key="11">
    <source>
        <dbReference type="RuleBase" id="RU000461"/>
    </source>
</evidence>
<evidence type="ECO:0000313" key="12">
    <source>
        <dbReference type="EMBL" id="VDO26224.1"/>
    </source>
</evidence>
<dbReference type="GO" id="GO:0020037">
    <property type="term" value="F:heme binding"/>
    <property type="evidence" value="ECO:0007669"/>
    <property type="project" value="InterPro"/>
</dbReference>
<dbReference type="OrthoDB" id="2789670at2759"/>
<evidence type="ECO:0000256" key="4">
    <source>
        <dbReference type="ARBA" id="ARBA00022617"/>
    </source>
</evidence>
<evidence type="ECO:0000256" key="3">
    <source>
        <dbReference type="ARBA" id="ARBA00010617"/>
    </source>
</evidence>
<evidence type="ECO:0000256" key="9">
    <source>
        <dbReference type="ARBA" id="ARBA00043906"/>
    </source>
</evidence>
<keyword evidence="13" id="KW-1185">Reference proteome</keyword>
<comment type="function">
    <text evidence="2">May be involved in the metabolism of insect hormones and in the breakdown of synthetic insecticides.</text>
</comment>
<evidence type="ECO:0000313" key="13">
    <source>
        <dbReference type="Proteomes" id="UP000268014"/>
    </source>
</evidence>
<dbReference type="InterPro" id="IPR002403">
    <property type="entry name" value="Cyt_P450_E_grp-IV"/>
</dbReference>
<dbReference type="Proteomes" id="UP000268014">
    <property type="component" value="Unassembled WGS sequence"/>
</dbReference>
<comment type="cofactor">
    <cofactor evidence="1 10">
        <name>heme</name>
        <dbReference type="ChEBI" id="CHEBI:30413"/>
    </cofactor>
</comment>
<gene>
    <name evidence="12" type="ORF">HPLM_LOCUS5506</name>
</gene>
<keyword evidence="6 11" id="KW-0560">Oxidoreductase</keyword>
<dbReference type="PRINTS" id="PR00465">
    <property type="entry name" value="EP450IV"/>
</dbReference>
<evidence type="ECO:0000256" key="1">
    <source>
        <dbReference type="ARBA" id="ARBA00001971"/>
    </source>
</evidence>
<dbReference type="WBParaSite" id="HPLM_0000551401-mRNA-1">
    <property type="protein sequence ID" value="HPLM_0000551401-mRNA-1"/>
    <property type="gene ID" value="HPLM_0000551401"/>
</dbReference>
<keyword evidence="8 11" id="KW-0503">Monooxygenase</keyword>
<dbReference type="GO" id="GO:0016705">
    <property type="term" value="F:oxidoreductase activity, acting on paired donors, with incorporation or reduction of molecular oxygen"/>
    <property type="evidence" value="ECO:0007669"/>
    <property type="project" value="InterPro"/>
</dbReference>
<dbReference type="InterPro" id="IPR036396">
    <property type="entry name" value="Cyt_P450_sf"/>
</dbReference>
<dbReference type="OMA" id="QMQMKMA"/>
<dbReference type="GO" id="GO:0005506">
    <property type="term" value="F:iron ion binding"/>
    <property type="evidence" value="ECO:0007669"/>
    <property type="project" value="InterPro"/>
</dbReference>
<dbReference type="STRING" id="6290.A0A0N4W663"/>
<evidence type="ECO:0000313" key="14">
    <source>
        <dbReference type="WBParaSite" id="HPLM_0000551401-mRNA-1"/>
    </source>
</evidence>
<reference evidence="12 13" key="2">
    <citation type="submission" date="2018-11" db="EMBL/GenBank/DDBJ databases">
        <authorList>
            <consortium name="Pathogen Informatics"/>
        </authorList>
    </citation>
    <scope>NUCLEOTIDE SEQUENCE [LARGE SCALE GENOMIC DNA]</scope>
    <source>
        <strain evidence="12 13">MHpl1</strain>
    </source>
</reference>
<evidence type="ECO:0000256" key="2">
    <source>
        <dbReference type="ARBA" id="ARBA00003690"/>
    </source>
</evidence>
<dbReference type="PROSITE" id="PS00086">
    <property type="entry name" value="CYTOCHROME_P450"/>
    <property type="match status" value="1"/>
</dbReference>
<dbReference type="InterPro" id="IPR017972">
    <property type="entry name" value="Cyt_P450_CS"/>
</dbReference>
<organism evidence="14">
    <name type="scientific">Haemonchus placei</name>
    <name type="common">Barber's pole worm</name>
    <dbReference type="NCBI Taxonomy" id="6290"/>
    <lineage>
        <taxon>Eukaryota</taxon>
        <taxon>Metazoa</taxon>
        <taxon>Ecdysozoa</taxon>
        <taxon>Nematoda</taxon>
        <taxon>Chromadorea</taxon>
        <taxon>Rhabditida</taxon>
        <taxon>Rhabditina</taxon>
        <taxon>Rhabditomorpha</taxon>
        <taxon>Strongyloidea</taxon>
        <taxon>Trichostrongylidae</taxon>
        <taxon>Haemonchus</taxon>
    </lineage>
</organism>
<proteinExistence type="inferred from homology"/>
<dbReference type="SUPFAM" id="SSF48264">
    <property type="entry name" value="Cytochrome P450"/>
    <property type="match status" value="1"/>
</dbReference>
<feature type="binding site" description="axial binding residue" evidence="10">
    <location>
        <position position="331"/>
    </location>
    <ligand>
        <name>heme</name>
        <dbReference type="ChEBI" id="CHEBI:30413"/>
    </ligand>
    <ligandPart>
        <name>Fe</name>
        <dbReference type="ChEBI" id="CHEBI:18248"/>
    </ligandPart>
</feature>
<accession>A0A0N4W663</accession>
<evidence type="ECO:0000256" key="6">
    <source>
        <dbReference type="ARBA" id="ARBA00023002"/>
    </source>
</evidence>
<protein>
    <submittedName>
        <fullName evidence="14">Cytochrome P450</fullName>
    </submittedName>
</protein>
<name>A0A0N4W663_HAEPC</name>
<dbReference type="InterPro" id="IPR050705">
    <property type="entry name" value="Cytochrome_P450_3A"/>
</dbReference>
<reference evidence="14" key="1">
    <citation type="submission" date="2017-02" db="UniProtKB">
        <authorList>
            <consortium name="WormBaseParasite"/>
        </authorList>
    </citation>
    <scope>IDENTIFICATION</scope>
</reference>
<dbReference type="FunFam" id="1.10.630.10:FF:000182">
    <property type="entry name" value="Cytochrome P450 3A4"/>
    <property type="match status" value="1"/>
</dbReference>
<dbReference type="PRINTS" id="PR00385">
    <property type="entry name" value="P450"/>
</dbReference>
<dbReference type="PANTHER" id="PTHR24302:SF15">
    <property type="entry name" value="FATTY-ACID PEROXYGENASE"/>
    <property type="match status" value="1"/>
</dbReference>
<dbReference type="PANTHER" id="PTHR24302">
    <property type="entry name" value="CYTOCHROME P450 FAMILY 3"/>
    <property type="match status" value="1"/>
</dbReference>
<dbReference type="InterPro" id="IPR001128">
    <property type="entry name" value="Cyt_P450"/>
</dbReference>
<comment type="function">
    <text evidence="9">Cytochromes P450 are a group of heme-thiolate monooxygenases. They oxidize a variety of structurally unrelated compounds, including steroids, fatty acids, and xenobiotics.</text>
</comment>
<dbReference type="EMBL" id="UZAF01016349">
    <property type="protein sequence ID" value="VDO26224.1"/>
    <property type="molecule type" value="Genomic_DNA"/>
</dbReference>
<keyword evidence="7 10" id="KW-0408">Iron</keyword>
<evidence type="ECO:0000256" key="5">
    <source>
        <dbReference type="ARBA" id="ARBA00022723"/>
    </source>
</evidence>
<keyword evidence="5 10" id="KW-0479">Metal-binding</keyword>
<dbReference type="Gene3D" id="1.10.630.10">
    <property type="entry name" value="Cytochrome P450"/>
    <property type="match status" value="1"/>
</dbReference>
<dbReference type="Pfam" id="PF00067">
    <property type="entry name" value="p450"/>
    <property type="match status" value="1"/>
</dbReference>
<sequence length="385" mass="44156">MVPIFNECSKICTAIIDQYALDGRPAPIKDIITRLTLDMTAKCAFGYDFDVQHNLTSPFLEFARKFSEVDLRSPEVALIILFPNICAAFQRITGISILNHAANKFFLDVLERLFDDRKKGNQLKYNDFFQILLNSLVEDNHNKPNEDETESELPNSARCLSKGDILGQAFMFVLAGFETTPAALHLTVYMLAVHRVFQKRCREEIERVCGKKDDISYEMLSEMKYMEQCISETLRMYPPVVRTNRLCTKNVTVKGIEMKEGCVFTIPIRAIHYNEDFYPSPNDFDPERSVAEPVRTPLTDTVNCCYRWSSSNRSNRDPLTYLPFGYGPRNCIGMRVAQMQMKMALAHILRTFEMRPGEKIDLPLQIDSVGSMRTVEDLSVIFTKL</sequence>
<comment type="similarity">
    <text evidence="3 11">Belongs to the cytochrome P450 family.</text>
</comment>
<evidence type="ECO:0000256" key="10">
    <source>
        <dbReference type="PIRSR" id="PIRSR602403-1"/>
    </source>
</evidence>
<dbReference type="AlphaFoldDB" id="A0A0N4W663"/>
<dbReference type="GO" id="GO:0008395">
    <property type="term" value="F:steroid hydroxylase activity"/>
    <property type="evidence" value="ECO:0007669"/>
    <property type="project" value="TreeGrafter"/>
</dbReference>
<evidence type="ECO:0000256" key="8">
    <source>
        <dbReference type="ARBA" id="ARBA00023033"/>
    </source>
</evidence>